<gene>
    <name evidence="1" type="ORF">GCM10011290_08570</name>
</gene>
<evidence type="ECO:0000313" key="2">
    <source>
        <dbReference type="Proteomes" id="UP000600877"/>
    </source>
</evidence>
<protein>
    <recommendedName>
        <fullName evidence="3">DUF35 domain-containing protein</fullName>
    </recommendedName>
</protein>
<dbReference type="RefSeq" id="WP_189372921.1">
    <property type="nucleotide sequence ID" value="NZ_BMYW01000002.1"/>
</dbReference>
<dbReference type="EMBL" id="BMYW01000002">
    <property type="protein sequence ID" value="GGX83236.1"/>
    <property type="molecule type" value="Genomic_DNA"/>
</dbReference>
<accession>A0ABQ2YG65</accession>
<reference evidence="2" key="1">
    <citation type="journal article" date="2019" name="Int. J. Syst. Evol. Microbiol.">
        <title>The Global Catalogue of Microorganisms (GCM) 10K type strain sequencing project: providing services to taxonomists for standard genome sequencing and annotation.</title>
        <authorList>
            <consortium name="The Broad Institute Genomics Platform"/>
            <consortium name="The Broad Institute Genome Sequencing Center for Infectious Disease"/>
            <person name="Wu L."/>
            <person name="Ma J."/>
        </authorList>
    </citation>
    <scope>NUCLEOTIDE SEQUENCE [LARGE SCALE GENOMIC DNA]</scope>
    <source>
        <strain evidence="2">KCTC 32041</strain>
    </source>
</reference>
<evidence type="ECO:0008006" key="3">
    <source>
        <dbReference type="Google" id="ProtNLM"/>
    </source>
</evidence>
<organism evidence="1 2">
    <name type="scientific">Vogesella alkaliphila</name>
    <dbReference type="NCBI Taxonomy" id="1193621"/>
    <lineage>
        <taxon>Bacteria</taxon>
        <taxon>Pseudomonadati</taxon>
        <taxon>Pseudomonadota</taxon>
        <taxon>Betaproteobacteria</taxon>
        <taxon>Neisseriales</taxon>
        <taxon>Chromobacteriaceae</taxon>
        <taxon>Vogesella</taxon>
    </lineage>
</organism>
<proteinExistence type="predicted"/>
<dbReference type="Proteomes" id="UP000600877">
    <property type="component" value="Unassembled WGS sequence"/>
</dbReference>
<comment type="caution">
    <text evidence="1">The sequence shown here is derived from an EMBL/GenBank/DDBJ whole genome shotgun (WGS) entry which is preliminary data.</text>
</comment>
<name>A0ABQ2YG65_9NEIS</name>
<evidence type="ECO:0000313" key="1">
    <source>
        <dbReference type="EMBL" id="GGX83236.1"/>
    </source>
</evidence>
<keyword evidence="2" id="KW-1185">Reference proteome</keyword>
<sequence>MLATICADDFMPLLGQCCYFHCAQQPVLELQIQAVRLRPRAQVPTGKRVPFVVELASTQDMGLGDAVGRLALPAQAGLPAQVLHEVWLGRVIPAGRDPAFAYFQLPFN</sequence>